<comment type="caution">
    <text evidence="3">The sequence shown here is derived from an EMBL/GenBank/DDBJ whole genome shotgun (WGS) entry which is preliminary data.</text>
</comment>
<keyword evidence="4" id="KW-1185">Reference proteome</keyword>
<feature type="compositionally biased region" description="Polar residues" evidence="1">
    <location>
        <begin position="241"/>
        <end position="255"/>
    </location>
</feature>
<feature type="domain" description="Retrotransposon gag" evidence="2">
    <location>
        <begin position="129"/>
        <end position="195"/>
    </location>
</feature>
<dbReference type="Pfam" id="PF03732">
    <property type="entry name" value="Retrotrans_gag"/>
    <property type="match status" value="1"/>
</dbReference>
<reference evidence="3" key="1">
    <citation type="submission" date="2022-12" db="EMBL/GenBank/DDBJ databases">
        <title>Draft genome assemblies for two species of Escallonia (Escalloniales).</title>
        <authorList>
            <person name="Chanderbali A."/>
            <person name="Dervinis C."/>
            <person name="Anghel I."/>
            <person name="Soltis D."/>
            <person name="Soltis P."/>
            <person name="Zapata F."/>
        </authorList>
    </citation>
    <scope>NUCLEOTIDE SEQUENCE</scope>
    <source>
        <strain evidence="3">UCBG92.1500</strain>
        <tissue evidence="3">Leaf</tissue>
    </source>
</reference>
<evidence type="ECO:0000313" key="4">
    <source>
        <dbReference type="Proteomes" id="UP001187471"/>
    </source>
</evidence>
<accession>A0AA88UBM0</accession>
<name>A0AA88UBM0_9ASTE</name>
<gene>
    <name evidence="3" type="ORF">RJ640_028783</name>
</gene>
<dbReference type="Proteomes" id="UP001187471">
    <property type="component" value="Unassembled WGS sequence"/>
</dbReference>
<feature type="compositionally biased region" description="Basic and acidic residues" evidence="1">
    <location>
        <begin position="224"/>
        <end position="234"/>
    </location>
</feature>
<dbReference type="EMBL" id="JAVXUO010002832">
    <property type="protein sequence ID" value="KAK2969257.1"/>
    <property type="molecule type" value="Genomic_DNA"/>
</dbReference>
<proteinExistence type="predicted"/>
<dbReference type="AlphaFoldDB" id="A0AA88UBM0"/>
<organism evidence="3 4">
    <name type="scientific">Escallonia rubra</name>
    <dbReference type="NCBI Taxonomy" id="112253"/>
    <lineage>
        <taxon>Eukaryota</taxon>
        <taxon>Viridiplantae</taxon>
        <taxon>Streptophyta</taxon>
        <taxon>Embryophyta</taxon>
        <taxon>Tracheophyta</taxon>
        <taxon>Spermatophyta</taxon>
        <taxon>Magnoliopsida</taxon>
        <taxon>eudicotyledons</taxon>
        <taxon>Gunneridae</taxon>
        <taxon>Pentapetalae</taxon>
        <taxon>asterids</taxon>
        <taxon>campanulids</taxon>
        <taxon>Escalloniales</taxon>
        <taxon>Escalloniaceae</taxon>
        <taxon>Escallonia</taxon>
    </lineage>
</organism>
<sequence length="255" mass="29234">MNIQPALRNKLCCIGGNAATYDIFNCTYLGSRKKCVDGAHQGKGDDNEENNDTTREPEPDKMTQILEALVKVVQQPQQTVVAQQNDDSRIKRVKAFKDLEAPKFEGSTDPMDVDNWIQGIKKGALHMGEVKEAFKEKYQPKSVRLQKKMDFIKLEQRNKSVAEYDVEFTDLSKFAPELIADEESRARKFESGLRHQFKQFVEAFELETYADVLSKVLLVEKGLNDAQKDRDNNQKKRQRSENSQGGQNLNWQTKK</sequence>
<dbReference type="InterPro" id="IPR005162">
    <property type="entry name" value="Retrotrans_gag_dom"/>
</dbReference>
<evidence type="ECO:0000256" key="1">
    <source>
        <dbReference type="SAM" id="MobiDB-lite"/>
    </source>
</evidence>
<protein>
    <recommendedName>
        <fullName evidence="2">Retrotransposon gag domain-containing protein</fullName>
    </recommendedName>
</protein>
<evidence type="ECO:0000259" key="2">
    <source>
        <dbReference type="Pfam" id="PF03732"/>
    </source>
</evidence>
<feature type="region of interest" description="Disordered" evidence="1">
    <location>
        <begin position="224"/>
        <end position="255"/>
    </location>
</feature>
<evidence type="ECO:0000313" key="3">
    <source>
        <dbReference type="EMBL" id="KAK2969257.1"/>
    </source>
</evidence>